<reference evidence="1" key="1">
    <citation type="submission" date="2013-12" db="EMBL/GenBank/DDBJ databases">
        <title>A Varibaculum cambriense genome reconstructed from a premature infant gut community with otherwise low bacterial novelty that shifts toward anaerobic metabolism during the third week of life.</title>
        <authorList>
            <person name="Brown C.T."/>
            <person name="Sharon I."/>
            <person name="Thomas B.C."/>
            <person name="Castelle C.J."/>
            <person name="Morowitz M.J."/>
            <person name="Banfield J.F."/>
        </authorList>
    </citation>
    <scope>NUCLEOTIDE SEQUENCE</scope>
</reference>
<evidence type="ECO:0000313" key="1">
    <source>
        <dbReference type="EMBL" id="ETJ45761.1"/>
    </source>
</evidence>
<dbReference type="EMBL" id="AZMM01000250">
    <property type="protein sequence ID" value="ETJ45761.1"/>
    <property type="molecule type" value="Genomic_DNA"/>
</dbReference>
<dbReference type="AlphaFoldDB" id="W1YTW6"/>
<gene>
    <name evidence="1" type="ORF">Q604_UNBC00250G0001</name>
</gene>
<organism evidence="1">
    <name type="scientific">human gut metagenome</name>
    <dbReference type="NCBI Taxonomy" id="408170"/>
    <lineage>
        <taxon>unclassified sequences</taxon>
        <taxon>metagenomes</taxon>
        <taxon>organismal metagenomes</taxon>
    </lineage>
</organism>
<proteinExistence type="predicted"/>
<name>W1YTW6_9ZZZZ</name>
<protein>
    <submittedName>
        <fullName evidence="1">Uncharacterized protein</fullName>
    </submittedName>
</protein>
<accession>W1YTW6</accession>
<comment type="caution">
    <text evidence="1">The sequence shown here is derived from an EMBL/GenBank/DDBJ whole genome shotgun (WGS) entry which is preliminary data.</text>
</comment>
<sequence length="28" mass="2763">MSALAVPPSPRLRAASAASAEAAVAQRL</sequence>
<feature type="non-terminal residue" evidence="1">
    <location>
        <position position="28"/>
    </location>
</feature>